<evidence type="ECO:0000313" key="1">
    <source>
        <dbReference type="EMBL" id="MBL0764952.1"/>
    </source>
</evidence>
<dbReference type="Proteomes" id="UP000642920">
    <property type="component" value="Unassembled WGS sequence"/>
</dbReference>
<protein>
    <submittedName>
        <fullName evidence="1">Uncharacterized protein</fullName>
    </submittedName>
</protein>
<accession>A0A937ALL7</accession>
<name>A0A937ALL7_9BACT</name>
<proteinExistence type="predicted"/>
<dbReference type="EMBL" id="JAERQG010000001">
    <property type="protein sequence ID" value="MBL0764952.1"/>
    <property type="molecule type" value="Genomic_DNA"/>
</dbReference>
<gene>
    <name evidence="1" type="ORF">JKP34_06795</name>
</gene>
<keyword evidence="2" id="KW-1185">Reference proteome</keyword>
<sequence>MNLILKFSHHQFTEIAFIIENSNGYSHSAYEKSVIEESELTIYKPAELVQFIISGLESELYEKETDRIAAYWALSKTFDKNLIPNLKSWLKSELENEKSTAVFQILIALDRLDEPVFPGNRTGQAYNEVELNYKYAKNYLKIK</sequence>
<organism evidence="1 2">
    <name type="scientific">Marivirga atlantica</name>
    <dbReference type="NCBI Taxonomy" id="1548457"/>
    <lineage>
        <taxon>Bacteria</taxon>
        <taxon>Pseudomonadati</taxon>
        <taxon>Bacteroidota</taxon>
        <taxon>Cytophagia</taxon>
        <taxon>Cytophagales</taxon>
        <taxon>Marivirgaceae</taxon>
        <taxon>Marivirga</taxon>
    </lineage>
</organism>
<evidence type="ECO:0000313" key="2">
    <source>
        <dbReference type="Proteomes" id="UP000642920"/>
    </source>
</evidence>
<dbReference type="AlphaFoldDB" id="A0A937ALL7"/>
<dbReference type="RefSeq" id="WP_201919005.1">
    <property type="nucleotide sequence ID" value="NZ_JAERQG010000001.1"/>
</dbReference>
<comment type="caution">
    <text evidence="1">The sequence shown here is derived from an EMBL/GenBank/DDBJ whole genome shotgun (WGS) entry which is preliminary data.</text>
</comment>
<reference evidence="1" key="1">
    <citation type="submission" date="2021-01" db="EMBL/GenBank/DDBJ databases">
        <title>Marivirga sp. nov., isolated from intertidal surface sediments.</title>
        <authorList>
            <person name="Zhang M."/>
        </authorList>
    </citation>
    <scope>NUCLEOTIDE SEQUENCE</scope>
    <source>
        <strain evidence="1">SM1354</strain>
    </source>
</reference>